<evidence type="ECO:0000313" key="2">
    <source>
        <dbReference type="EMBL" id="KAK9820912.1"/>
    </source>
</evidence>
<accession>A0AAW1QHM0</accession>
<name>A0AAW1QHM0_9CHLO</name>
<comment type="caution">
    <text evidence="2">The sequence shown here is derived from an EMBL/GenBank/DDBJ whole genome shotgun (WGS) entry which is preliminary data.</text>
</comment>
<reference evidence="2 3" key="1">
    <citation type="journal article" date="2024" name="Nat. Commun.">
        <title>Phylogenomics reveals the evolutionary origins of lichenization in chlorophyte algae.</title>
        <authorList>
            <person name="Puginier C."/>
            <person name="Libourel C."/>
            <person name="Otte J."/>
            <person name="Skaloud P."/>
            <person name="Haon M."/>
            <person name="Grisel S."/>
            <person name="Petersen M."/>
            <person name="Berrin J.G."/>
            <person name="Delaux P.M."/>
            <person name="Dal Grande F."/>
            <person name="Keller J."/>
        </authorList>
    </citation>
    <scope>NUCLEOTIDE SEQUENCE [LARGE SCALE GENOMIC DNA]</scope>
    <source>
        <strain evidence="2 3">SAG 2145</strain>
    </source>
</reference>
<evidence type="ECO:0000313" key="3">
    <source>
        <dbReference type="Proteomes" id="UP001438707"/>
    </source>
</evidence>
<dbReference type="Proteomes" id="UP001438707">
    <property type="component" value="Unassembled WGS sequence"/>
</dbReference>
<dbReference type="AlphaFoldDB" id="A0AAW1QHM0"/>
<dbReference type="EMBL" id="JALJOS010000042">
    <property type="protein sequence ID" value="KAK9820912.1"/>
    <property type="molecule type" value="Genomic_DNA"/>
</dbReference>
<organism evidence="2 3">
    <name type="scientific">Apatococcus lobatus</name>
    <dbReference type="NCBI Taxonomy" id="904363"/>
    <lineage>
        <taxon>Eukaryota</taxon>
        <taxon>Viridiplantae</taxon>
        <taxon>Chlorophyta</taxon>
        <taxon>core chlorophytes</taxon>
        <taxon>Trebouxiophyceae</taxon>
        <taxon>Chlorellales</taxon>
        <taxon>Chlorellaceae</taxon>
        <taxon>Apatococcus</taxon>
    </lineage>
</organism>
<sequence length="162" mass="18107">MRKAGERRRAVYRASSSNCSRPRGDIDPALRLENEADACCMHQASKLKADAARAEHKALHVEQQLCDVTLQLHATHEEHTGSSLTAARREIDSLQKEAQQGHTIDSQAKGALAQLQGKWESLQHRQLDLQLELDLKMQKPLMAALTGVRSQKPAVWIHFITS</sequence>
<feature type="region of interest" description="Disordered" evidence="1">
    <location>
        <begin position="1"/>
        <end position="22"/>
    </location>
</feature>
<evidence type="ECO:0000256" key="1">
    <source>
        <dbReference type="SAM" id="MobiDB-lite"/>
    </source>
</evidence>
<protein>
    <submittedName>
        <fullName evidence="2">Uncharacterized protein</fullName>
    </submittedName>
</protein>
<gene>
    <name evidence="2" type="ORF">WJX74_006478</name>
</gene>
<proteinExistence type="predicted"/>
<keyword evidence="3" id="KW-1185">Reference proteome</keyword>